<sequence length="239" mass="26617">MAGNVLHGLDDGRIDMTAFGPLYYQLLQGVSSSAEVDGVIGALSQKVDGIEWTSMKPLLELVERSRSGNISDMVNAIQQLAQATCSALYEKLKVSQRTIDTLQYQLVKKTDSTHSIQPTLKFSAKNLRSHWVLPAQYPFVELDLASELREYIAPTRASQKESLVITDFFRRILKKIHTNPPDIREYAVRLQYSGKKASIKDLPEPVVKFLVDFAMDASGLKADELIIGAKEKLMGSSNK</sequence>
<dbReference type="EMBL" id="JOJR01001027">
    <property type="protein sequence ID" value="RCN32802.1"/>
    <property type="molecule type" value="Genomic_DNA"/>
</dbReference>
<evidence type="ECO:0000313" key="1">
    <source>
        <dbReference type="EMBL" id="RCN32802.1"/>
    </source>
</evidence>
<gene>
    <name evidence="1" type="ORF">ANCCAN_21386</name>
</gene>
<accession>A0A368FL74</accession>
<comment type="caution">
    <text evidence="1">The sequence shown here is derived from an EMBL/GenBank/DDBJ whole genome shotgun (WGS) entry which is preliminary data.</text>
</comment>
<reference evidence="1 2" key="1">
    <citation type="submission" date="2014-10" db="EMBL/GenBank/DDBJ databases">
        <title>Draft genome of the hookworm Ancylostoma caninum.</title>
        <authorList>
            <person name="Mitreva M."/>
        </authorList>
    </citation>
    <scope>NUCLEOTIDE SEQUENCE [LARGE SCALE GENOMIC DNA]</scope>
    <source>
        <strain evidence="1 2">Baltimore</strain>
    </source>
</reference>
<protein>
    <submittedName>
        <fullName evidence="1">Uncharacterized protein</fullName>
    </submittedName>
</protein>
<dbReference type="OrthoDB" id="10324568at2759"/>
<evidence type="ECO:0000313" key="2">
    <source>
        <dbReference type="Proteomes" id="UP000252519"/>
    </source>
</evidence>
<proteinExistence type="predicted"/>
<dbReference type="AlphaFoldDB" id="A0A368FL74"/>
<name>A0A368FL74_ANCCA</name>
<keyword evidence="2" id="KW-1185">Reference proteome</keyword>
<dbReference type="Proteomes" id="UP000252519">
    <property type="component" value="Unassembled WGS sequence"/>
</dbReference>
<organism evidence="1 2">
    <name type="scientific">Ancylostoma caninum</name>
    <name type="common">Dog hookworm</name>
    <dbReference type="NCBI Taxonomy" id="29170"/>
    <lineage>
        <taxon>Eukaryota</taxon>
        <taxon>Metazoa</taxon>
        <taxon>Ecdysozoa</taxon>
        <taxon>Nematoda</taxon>
        <taxon>Chromadorea</taxon>
        <taxon>Rhabditida</taxon>
        <taxon>Rhabditina</taxon>
        <taxon>Rhabditomorpha</taxon>
        <taxon>Strongyloidea</taxon>
        <taxon>Ancylostomatidae</taxon>
        <taxon>Ancylostomatinae</taxon>
        <taxon>Ancylostoma</taxon>
    </lineage>
</organism>